<organism evidence="5 6">
    <name type="scientific">Hallella multisaccharivorax DSM 17128</name>
    <dbReference type="NCBI Taxonomy" id="688246"/>
    <lineage>
        <taxon>Bacteria</taxon>
        <taxon>Pseudomonadati</taxon>
        <taxon>Bacteroidota</taxon>
        <taxon>Bacteroidia</taxon>
        <taxon>Bacteroidales</taxon>
        <taxon>Prevotellaceae</taxon>
        <taxon>Hallella</taxon>
    </lineage>
</organism>
<keyword evidence="4" id="KW-0012">Acyltransferase</keyword>
<dbReference type="SUPFAM" id="SSF51161">
    <property type="entry name" value="Trimeric LpxA-like enzymes"/>
    <property type="match status" value="1"/>
</dbReference>
<evidence type="ECO:0000256" key="2">
    <source>
        <dbReference type="ARBA" id="ARBA00022679"/>
    </source>
</evidence>
<keyword evidence="2 5" id="KW-0808">Transferase</keyword>
<evidence type="ECO:0000256" key="3">
    <source>
        <dbReference type="ARBA" id="ARBA00022737"/>
    </source>
</evidence>
<dbReference type="InterPro" id="IPR045304">
    <property type="entry name" value="LbH_SAT"/>
</dbReference>
<dbReference type="InterPro" id="IPR001451">
    <property type="entry name" value="Hexapep"/>
</dbReference>
<dbReference type="Proteomes" id="UP000002772">
    <property type="component" value="Unassembled WGS sequence"/>
</dbReference>
<comment type="similarity">
    <text evidence="1">Belongs to the transferase hexapeptide repeat family.</text>
</comment>
<keyword evidence="3" id="KW-0677">Repeat</keyword>
<dbReference type="EMBL" id="GL945017">
    <property type="protein sequence ID" value="EGN57684.1"/>
    <property type="molecule type" value="Genomic_DNA"/>
</dbReference>
<accession>F8N8T9</accession>
<dbReference type="PROSITE" id="PS00101">
    <property type="entry name" value="HEXAPEP_TRANSFERASES"/>
    <property type="match status" value="1"/>
</dbReference>
<evidence type="ECO:0000313" key="6">
    <source>
        <dbReference type="Proteomes" id="UP000002772"/>
    </source>
</evidence>
<evidence type="ECO:0000256" key="1">
    <source>
        <dbReference type="ARBA" id="ARBA00007274"/>
    </source>
</evidence>
<keyword evidence="6" id="KW-1185">Reference proteome</keyword>
<dbReference type="InterPro" id="IPR011004">
    <property type="entry name" value="Trimer_LpxA-like_sf"/>
</dbReference>
<sequence>MRQMSFQACVDYIRSDYYRITGRRDDCLLRMFLAGIQDIGFRFLFWFRLAKCRNVIVGTMARLLYLFLGQLHHIAIQRDCRIGYGMRIVHGGPVVVNSSAVIGDNVDLFQFSTIGSSFCHAAHIGNNVYIGPNVCIVEDVTIGDGVTIGAGAVVVKDVEPGLTVAGNPAKVISHKEPGRLIWRQWNKDWNKK</sequence>
<reference evidence="6" key="1">
    <citation type="journal article" date="2011" name="Stand. Genomic Sci.">
        <title>Non-contiguous finished genome sequence of the opportunistic oral pathogen Prevotella multisaccharivorax type strain (PPPA20).</title>
        <authorList>
            <person name="Pati A."/>
            <person name="Gronow S."/>
            <person name="Lu M."/>
            <person name="Lapidus A."/>
            <person name="Nolan M."/>
            <person name="Lucas S."/>
            <person name="Hammon N."/>
            <person name="Deshpande S."/>
            <person name="Cheng J.F."/>
            <person name="Tapia R."/>
            <person name="Han C."/>
            <person name="Goodwin L."/>
            <person name="Pitluck S."/>
            <person name="Liolios K."/>
            <person name="Pagani I."/>
            <person name="Mavromatis K."/>
            <person name="Mikhailova N."/>
            <person name="Huntemann M."/>
            <person name="Chen A."/>
            <person name="Palaniappan K."/>
            <person name="Land M."/>
            <person name="Hauser L."/>
            <person name="Detter J.C."/>
            <person name="Brambilla E.M."/>
            <person name="Rohde M."/>
            <person name="Goker M."/>
            <person name="Woyke T."/>
            <person name="Bristow J."/>
            <person name="Eisen J.A."/>
            <person name="Markowitz V."/>
            <person name="Hugenholtz P."/>
            <person name="Kyrpides N.C."/>
            <person name="Klenk H.P."/>
            <person name="Ivanova N."/>
        </authorList>
    </citation>
    <scope>NUCLEOTIDE SEQUENCE [LARGE SCALE GENOMIC DNA]</scope>
    <source>
        <strain evidence="6">DSM 17128</strain>
    </source>
</reference>
<dbReference type="CDD" id="cd03354">
    <property type="entry name" value="LbH_SAT"/>
    <property type="match status" value="1"/>
</dbReference>
<name>F8N8T9_9BACT</name>
<dbReference type="AlphaFoldDB" id="F8N8T9"/>
<evidence type="ECO:0000256" key="4">
    <source>
        <dbReference type="ARBA" id="ARBA00023315"/>
    </source>
</evidence>
<dbReference type="eggNOG" id="COG1045">
    <property type="taxonomic scope" value="Bacteria"/>
</dbReference>
<evidence type="ECO:0000313" key="5">
    <source>
        <dbReference type="EMBL" id="EGN57684.1"/>
    </source>
</evidence>
<dbReference type="RefSeq" id="WP_007575418.1">
    <property type="nucleotide sequence ID" value="NZ_BPTS01000002.1"/>
</dbReference>
<proteinExistence type="inferred from homology"/>
<dbReference type="InterPro" id="IPR018357">
    <property type="entry name" value="Hexapep_transf_CS"/>
</dbReference>
<dbReference type="STRING" id="688246.Premu_2299"/>
<dbReference type="Pfam" id="PF00132">
    <property type="entry name" value="Hexapep"/>
    <property type="match status" value="1"/>
</dbReference>
<dbReference type="HOGENOM" id="CLU_051638_10_2_10"/>
<dbReference type="PANTHER" id="PTHR42811">
    <property type="entry name" value="SERINE ACETYLTRANSFERASE"/>
    <property type="match status" value="1"/>
</dbReference>
<dbReference type="Gene3D" id="2.160.10.10">
    <property type="entry name" value="Hexapeptide repeat proteins"/>
    <property type="match status" value="1"/>
</dbReference>
<gene>
    <name evidence="5" type="ORF">Premu_2299</name>
</gene>
<protein>
    <submittedName>
        <fullName evidence="5">Transferase hexapeptide repeat containing protein</fullName>
    </submittedName>
</protein>
<dbReference type="GO" id="GO:0016746">
    <property type="term" value="F:acyltransferase activity"/>
    <property type="evidence" value="ECO:0007669"/>
    <property type="project" value="UniProtKB-KW"/>
</dbReference>